<feature type="signal peptide" evidence="1">
    <location>
        <begin position="1"/>
        <end position="23"/>
    </location>
</feature>
<feature type="chain" id="PRO_5046422529" description="Secreted protein" evidence="1">
    <location>
        <begin position="24"/>
        <end position="73"/>
    </location>
</feature>
<evidence type="ECO:0000313" key="2">
    <source>
        <dbReference type="EMBL" id="KAL5110748.1"/>
    </source>
</evidence>
<proteinExistence type="predicted"/>
<evidence type="ECO:0000256" key="1">
    <source>
        <dbReference type="SAM" id="SignalP"/>
    </source>
</evidence>
<protein>
    <recommendedName>
        <fullName evidence="4">Secreted protein</fullName>
    </recommendedName>
</protein>
<evidence type="ECO:0008006" key="4">
    <source>
        <dbReference type="Google" id="ProtNLM"/>
    </source>
</evidence>
<name>A0ABR4QLN5_9CEST</name>
<evidence type="ECO:0000313" key="3">
    <source>
        <dbReference type="Proteomes" id="UP001651158"/>
    </source>
</evidence>
<gene>
    <name evidence="2" type="ORF">TcWFU_008020</name>
</gene>
<dbReference type="Proteomes" id="UP001651158">
    <property type="component" value="Unassembled WGS sequence"/>
</dbReference>
<comment type="caution">
    <text evidence="2">The sequence shown here is derived from an EMBL/GenBank/DDBJ whole genome shotgun (WGS) entry which is preliminary data.</text>
</comment>
<dbReference type="EMBL" id="JAKROA010000002">
    <property type="protein sequence ID" value="KAL5110748.1"/>
    <property type="molecule type" value="Genomic_DNA"/>
</dbReference>
<organism evidence="2 3">
    <name type="scientific">Taenia crassiceps</name>
    <dbReference type="NCBI Taxonomy" id="6207"/>
    <lineage>
        <taxon>Eukaryota</taxon>
        <taxon>Metazoa</taxon>
        <taxon>Spiralia</taxon>
        <taxon>Lophotrochozoa</taxon>
        <taxon>Platyhelminthes</taxon>
        <taxon>Cestoda</taxon>
        <taxon>Eucestoda</taxon>
        <taxon>Cyclophyllidea</taxon>
        <taxon>Taeniidae</taxon>
        <taxon>Taenia</taxon>
    </lineage>
</organism>
<keyword evidence="1" id="KW-0732">Signal</keyword>
<accession>A0ABR4QLN5</accession>
<reference evidence="2 3" key="1">
    <citation type="journal article" date="2022" name="Front. Cell. Infect. Microbiol.">
        <title>The Genomes of Two Strains of Taenia crassiceps the Animal Model for the Study of Human Cysticercosis.</title>
        <authorList>
            <person name="Bobes R.J."/>
            <person name="Estrada K."/>
            <person name="Rios-Valencia D.G."/>
            <person name="Calderon-Gallegos A."/>
            <person name="de la Torre P."/>
            <person name="Carrero J.C."/>
            <person name="Sanchez-Flores A."/>
            <person name="Laclette J.P."/>
        </authorList>
    </citation>
    <scope>NUCLEOTIDE SEQUENCE [LARGE SCALE GENOMIC DNA]</scope>
    <source>
        <strain evidence="2">WFUcys</strain>
    </source>
</reference>
<sequence>MGLWNTPLFLVSRSVTLLKVASGLTNERQRRLAAERITGRHKAVGWRLGNTKVMGYINCGQSIFTICRSGGGV</sequence>
<keyword evidence="3" id="KW-1185">Reference proteome</keyword>